<dbReference type="Gene3D" id="1.20.1260.20">
    <property type="entry name" value="PPE superfamily"/>
    <property type="match status" value="1"/>
</dbReference>
<evidence type="ECO:0000256" key="1">
    <source>
        <dbReference type="SAM" id="MobiDB-lite"/>
    </source>
</evidence>
<evidence type="ECO:0000313" key="2">
    <source>
        <dbReference type="EMBL" id="KGI82858.1"/>
    </source>
</evidence>
<organism evidence="2 3">
    <name type="scientific">Actinopolyspora erythraea</name>
    <dbReference type="NCBI Taxonomy" id="414996"/>
    <lineage>
        <taxon>Bacteria</taxon>
        <taxon>Bacillati</taxon>
        <taxon>Actinomycetota</taxon>
        <taxon>Actinomycetes</taxon>
        <taxon>Actinopolysporales</taxon>
        <taxon>Actinopolysporaceae</taxon>
        <taxon>Actinopolyspora</taxon>
    </lineage>
</organism>
<evidence type="ECO:0000313" key="3">
    <source>
        <dbReference type="Proteomes" id="UP000029737"/>
    </source>
</evidence>
<feature type="compositionally biased region" description="Basic and acidic residues" evidence="1">
    <location>
        <begin position="466"/>
        <end position="475"/>
    </location>
</feature>
<dbReference type="EMBL" id="JPMV01000009">
    <property type="protein sequence ID" value="KGI82858.1"/>
    <property type="molecule type" value="Genomic_DNA"/>
</dbReference>
<evidence type="ECO:0008006" key="4">
    <source>
        <dbReference type="Google" id="ProtNLM"/>
    </source>
</evidence>
<reference evidence="2 3" key="1">
    <citation type="journal article" date="2014" name="PLoS ONE">
        <title>Identification and Characterization of a New Erythromycin Biosynthetic Gene Cluster in Actinopolyspora erythraea YIM90600, a Novel Erythronolide-Producing Halophilic Actinomycete Isolated from Salt Field.</title>
        <authorList>
            <person name="Chen D."/>
            <person name="Feng J."/>
            <person name="Huang L."/>
            <person name="Zhang Q."/>
            <person name="Wu J."/>
            <person name="Zhu X."/>
            <person name="Duan Y."/>
            <person name="Xu Z."/>
        </authorList>
    </citation>
    <scope>NUCLEOTIDE SEQUENCE [LARGE SCALE GENOMIC DNA]</scope>
    <source>
        <strain evidence="2 3">YIM90600</strain>
    </source>
</reference>
<dbReference type="InterPro" id="IPR038332">
    <property type="entry name" value="PPE_sf"/>
</dbReference>
<sequence length="497" mass="50251">MEIALNDYDVNAGDYEQAANSEEIYRQEYARAMERHSGNGLLSRMITMATGTLQATSGADRQVRSDARRMAEQGAGLREAPAGPAVDYEGVPHERLHRMVTQGVEPGTVGELEAIWLELGNGLVEFNEEIAEAIDRSDGWQGEAGDAARRFAAEVGRWAGAVGTNAQLAARNVVMQSDAAATAKNSMPEVVHFDAREAAERLNGIKDPTAYAEQAQTMRDKYAEQQEAQREAARVVRNYDEALDETAASSPRFPRPPLFGSGGGAAAEGGTAGPTGGVGPTDGIGTENGGGLTGERGGGSDSGGPRQESDEDAARPDTPDSEDDRPWPDRHGDEDSGGKTSTPEGSAPGENVRHTPPEHGNVPASTGSAGHGPAPDAVGGTSPGAVPAPRGSGVPGAGGGAGDFVGGVTGGTGGGRGSGGYGTGGYGRGSAGYGSGGHGRAAGGQSNAGGHGAAGPGRGGSGGGEGGEHDRKYEAGEDPYDIFLGDMPPTAPPVIGE</sequence>
<feature type="compositionally biased region" description="Gly residues" evidence="1">
    <location>
        <begin position="393"/>
        <end position="465"/>
    </location>
</feature>
<dbReference type="SUPFAM" id="SSF140459">
    <property type="entry name" value="PE/PPE dimer-like"/>
    <property type="match status" value="1"/>
</dbReference>
<dbReference type="Proteomes" id="UP000029737">
    <property type="component" value="Unassembled WGS sequence"/>
</dbReference>
<feature type="region of interest" description="Disordered" evidence="1">
    <location>
        <begin position="243"/>
        <end position="497"/>
    </location>
</feature>
<comment type="caution">
    <text evidence="2">The sequence shown here is derived from an EMBL/GenBank/DDBJ whole genome shotgun (WGS) entry which is preliminary data.</text>
</comment>
<keyword evidence="3" id="KW-1185">Reference proteome</keyword>
<name>A0ABR4X8Q3_9ACTN</name>
<feature type="compositionally biased region" description="Low complexity" evidence="1">
    <location>
        <begin position="383"/>
        <end position="392"/>
    </location>
</feature>
<gene>
    <name evidence="2" type="ORF">IL38_03060</name>
</gene>
<protein>
    <recommendedName>
        <fullName evidence="4">PPE family domain-containing protein</fullName>
    </recommendedName>
</protein>
<feature type="compositionally biased region" description="Basic and acidic residues" evidence="1">
    <location>
        <begin position="312"/>
        <end position="337"/>
    </location>
</feature>
<feature type="compositionally biased region" description="Gly residues" evidence="1">
    <location>
        <begin position="260"/>
        <end position="302"/>
    </location>
</feature>
<accession>A0ABR4X8Q3</accession>
<proteinExistence type="predicted"/>